<dbReference type="GO" id="GO:0005829">
    <property type="term" value="C:cytosol"/>
    <property type="evidence" value="ECO:0007669"/>
    <property type="project" value="TreeGrafter"/>
</dbReference>
<sequence>MSGGPAGLVGELVKRGRYLTVAPFFAPGRGVPVESSREARVGDLVLVRPGRGPKQRAKVLRVLGRPDNARALIEAFMLDRGLPRRFDPAVERAAREARDAGGEAGASRRDLRDLTTFTIDPVTAKDFDDAISADGSRIWVHIADVGAFVRPGSLVDREAARRGTSVYVPGAVEPMLPEALSNDACSLRPNQDRLAVTVEMDFDGARVTRAAFYRSVIRSDERLDYDRVDRVFAGAEPWAQPWGEPLRAARAVAAALQAARERHGALAVESAEPDFAFDPRGNVTGAERSVQTESHRLIEHLMIAANEQVATLLEQRHVPALYRVHERPEPLRVQRLVDQLASLSVPTPPVPEPMSPSQAAEIVAECSHRVDEHVRRVGHGRQGLTSLVLRALKQAYYSPRNLGHAGLSSAAYCHFTSPIRRYPDLVCHRALLSAVGGGEEAPNASKLPSVAEWSSARERDAMDVERTADDIARCLLLERELFENGFDREFAGEVTGVIGAGAFVAFGDGYEGMLPVRRLRGDWWELNEPGTILEGTRSGGSLRVGDEVAVRVERVDSPRGRVDLGPLEDEFGSATV</sequence>
<proteinExistence type="predicted"/>
<dbReference type="AlphaFoldDB" id="A0A9E6XW04"/>
<keyword evidence="2" id="KW-0378">Hydrolase</keyword>
<organism evidence="2 3">
    <name type="scientific">Capillimicrobium parvum</name>
    <dbReference type="NCBI Taxonomy" id="2884022"/>
    <lineage>
        <taxon>Bacteria</taxon>
        <taxon>Bacillati</taxon>
        <taxon>Actinomycetota</taxon>
        <taxon>Thermoleophilia</taxon>
        <taxon>Solirubrobacterales</taxon>
        <taxon>Capillimicrobiaceae</taxon>
        <taxon>Capillimicrobium</taxon>
    </lineage>
</organism>
<dbReference type="GO" id="GO:0006402">
    <property type="term" value="P:mRNA catabolic process"/>
    <property type="evidence" value="ECO:0007669"/>
    <property type="project" value="TreeGrafter"/>
</dbReference>
<dbReference type="GO" id="GO:0003723">
    <property type="term" value="F:RNA binding"/>
    <property type="evidence" value="ECO:0007669"/>
    <property type="project" value="InterPro"/>
</dbReference>
<dbReference type="EC" id="3.1.13.1" evidence="2"/>
<dbReference type="GO" id="GO:0008859">
    <property type="term" value="F:exoribonuclease II activity"/>
    <property type="evidence" value="ECO:0007669"/>
    <property type="project" value="UniProtKB-EC"/>
</dbReference>
<dbReference type="InterPro" id="IPR012340">
    <property type="entry name" value="NA-bd_OB-fold"/>
</dbReference>
<dbReference type="Proteomes" id="UP001162834">
    <property type="component" value="Chromosome"/>
</dbReference>
<dbReference type="PROSITE" id="PS50126">
    <property type="entry name" value="S1"/>
    <property type="match status" value="1"/>
</dbReference>
<evidence type="ECO:0000313" key="2">
    <source>
        <dbReference type="EMBL" id="UGS35108.1"/>
    </source>
</evidence>
<protein>
    <submittedName>
        <fullName evidence="2">Ribonuclease R</fullName>
        <ecNumber evidence="2">3.1.13.1</ecNumber>
    </submittedName>
</protein>
<evidence type="ECO:0000259" key="1">
    <source>
        <dbReference type="PROSITE" id="PS50126"/>
    </source>
</evidence>
<dbReference type="KEGG" id="sbae:DSM104329_01492"/>
<dbReference type="RefSeq" id="WP_259314767.1">
    <property type="nucleotide sequence ID" value="NZ_CP087164.1"/>
</dbReference>
<dbReference type="EMBL" id="CP087164">
    <property type="protein sequence ID" value="UGS35108.1"/>
    <property type="molecule type" value="Genomic_DNA"/>
</dbReference>
<dbReference type="SMART" id="SM00316">
    <property type="entry name" value="S1"/>
    <property type="match status" value="1"/>
</dbReference>
<dbReference type="Gene3D" id="2.40.50.140">
    <property type="entry name" value="Nucleic acid-binding proteins"/>
    <property type="match status" value="1"/>
</dbReference>
<dbReference type="Pfam" id="PF00773">
    <property type="entry name" value="RNB"/>
    <property type="match status" value="1"/>
</dbReference>
<feature type="domain" description="S1 motif" evidence="1">
    <location>
        <begin position="487"/>
        <end position="567"/>
    </location>
</feature>
<gene>
    <name evidence="2" type="primary">rnr</name>
    <name evidence="2" type="ORF">DSM104329_01492</name>
</gene>
<dbReference type="InterPro" id="IPR050180">
    <property type="entry name" value="RNR_Ribonuclease"/>
</dbReference>
<dbReference type="InterPro" id="IPR003029">
    <property type="entry name" value="S1_domain"/>
</dbReference>
<dbReference type="InterPro" id="IPR001900">
    <property type="entry name" value="RNase_II/R"/>
</dbReference>
<dbReference type="SMART" id="SM00955">
    <property type="entry name" value="RNB"/>
    <property type="match status" value="1"/>
</dbReference>
<dbReference type="Pfam" id="PF00575">
    <property type="entry name" value="S1"/>
    <property type="match status" value="1"/>
</dbReference>
<accession>A0A9E6XW04</accession>
<dbReference type="PANTHER" id="PTHR23355">
    <property type="entry name" value="RIBONUCLEASE"/>
    <property type="match status" value="1"/>
</dbReference>
<dbReference type="SUPFAM" id="SSF50249">
    <property type="entry name" value="Nucleic acid-binding proteins"/>
    <property type="match status" value="2"/>
</dbReference>
<name>A0A9E6XW04_9ACTN</name>
<keyword evidence="3" id="KW-1185">Reference proteome</keyword>
<evidence type="ECO:0000313" key="3">
    <source>
        <dbReference type="Proteomes" id="UP001162834"/>
    </source>
</evidence>
<reference evidence="2" key="1">
    <citation type="journal article" date="2022" name="Int. J. Syst. Evol. Microbiol.">
        <title>Pseudomonas aegrilactucae sp. nov. and Pseudomonas morbosilactucae sp. nov., pathogens causing bacterial rot of lettuce in Japan.</title>
        <authorList>
            <person name="Sawada H."/>
            <person name="Fujikawa T."/>
            <person name="Satou M."/>
        </authorList>
    </citation>
    <scope>NUCLEOTIDE SEQUENCE</scope>
    <source>
        <strain evidence="2">0166_1</strain>
    </source>
</reference>
<dbReference type="PANTHER" id="PTHR23355:SF9">
    <property type="entry name" value="DIS3-LIKE EXONUCLEASE 2"/>
    <property type="match status" value="1"/>
</dbReference>